<organism evidence="1 2">
    <name type="scientific">Hoylesella loescheii DSM 19665 = JCM 12249 = ATCC 15930</name>
    <dbReference type="NCBI Taxonomy" id="1122985"/>
    <lineage>
        <taxon>Bacteria</taxon>
        <taxon>Pseudomonadati</taxon>
        <taxon>Bacteroidota</taxon>
        <taxon>Bacteroidia</taxon>
        <taxon>Bacteroidales</taxon>
        <taxon>Prevotellaceae</taxon>
        <taxon>Hoylesella</taxon>
    </lineage>
</organism>
<sequence>MHYYINHRVIYALDGCSMSSGMLFQLNWNTVPTYLEQGSILAVTRREVKKLTTRAYNVGNERWRLEVGRVISWG</sequence>
<proteinExistence type="predicted"/>
<comment type="caution">
    <text evidence="1">The sequence shown here is derived from an EMBL/GenBank/DDBJ whole genome shotgun (WGS) entry which is preliminary data.</text>
</comment>
<accession>A0A069QPA2</accession>
<dbReference type="HOGENOM" id="CLU_201200_0_0_10"/>
<name>A0A069QPA2_HOYLO</name>
<evidence type="ECO:0000313" key="1">
    <source>
        <dbReference type="EMBL" id="KDR51641.1"/>
    </source>
</evidence>
<dbReference type="AlphaFoldDB" id="A0A069QPA2"/>
<dbReference type="EMBL" id="JNGW01000098">
    <property type="protein sequence ID" value="KDR51641.1"/>
    <property type="molecule type" value="Genomic_DNA"/>
</dbReference>
<protein>
    <submittedName>
        <fullName evidence="1">Uncharacterized protein</fullName>
    </submittedName>
</protein>
<reference evidence="1 2" key="1">
    <citation type="submission" date="2013-08" db="EMBL/GenBank/DDBJ databases">
        <authorList>
            <person name="Weinstock G."/>
            <person name="Sodergren E."/>
            <person name="Wylie T."/>
            <person name="Fulton L."/>
            <person name="Fulton R."/>
            <person name="Fronick C."/>
            <person name="O'Laughlin M."/>
            <person name="Godfrey J."/>
            <person name="Miner T."/>
            <person name="Herter B."/>
            <person name="Appelbaum E."/>
            <person name="Cordes M."/>
            <person name="Lek S."/>
            <person name="Wollam A."/>
            <person name="Pepin K.H."/>
            <person name="Palsikar V.B."/>
            <person name="Mitreva M."/>
            <person name="Wilson R.K."/>
        </authorList>
    </citation>
    <scope>NUCLEOTIDE SEQUENCE [LARGE SCALE GENOMIC DNA]</scope>
    <source>
        <strain evidence="1 2">ATCC 15930</strain>
    </source>
</reference>
<evidence type="ECO:0000313" key="2">
    <source>
        <dbReference type="Proteomes" id="UP000027442"/>
    </source>
</evidence>
<gene>
    <name evidence="1" type="ORF">HMPREF1991_02363</name>
</gene>
<dbReference type="PATRIC" id="fig|1122985.7.peg.2449"/>
<dbReference type="Proteomes" id="UP000027442">
    <property type="component" value="Unassembled WGS sequence"/>
</dbReference>
<keyword evidence="2" id="KW-1185">Reference proteome</keyword>